<feature type="compositionally biased region" description="Low complexity" evidence="6">
    <location>
        <begin position="642"/>
        <end position="661"/>
    </location>
</feature>
<dbReference type="SUPFAM" id="SSF49879">
    <property type="entry name" value="SMAD/FHA domain"/>
    <property type="match status" value="1"/>
</dbReference>
<feature type="compositionally biased region" description="Low complexity" evidence="6">
    <location>
        <begin position="375"/>
        <end position="386"/>
    </location>
</feature>
<proteinExistence type="inferred from homology"/>
<reference evidence="8" key="1">
    <citation type="journal article" date="2019" name="Beilstein J. Org. Chem.">
        <title>Nanangenines: drimane sesquiterpenoids as the dominant metabolite cohort of a novel Australian fungus, Aspergillus nanangensis.</title>
        <authorList>
            <person name="Lacey H.J."/>
            <person name="Gilchrist C.L.M."/>
            <person name="Crombie A."/>
            <person name="Kalaitzis J.A."/>
            <person name="Vuong D."/>
            <person name="Rutledge P.J."/>
            <person name="Turner P."/>
            <person name="Pitt J.I."/>
            <person name="Lacey E."/>
            <person name="Chooi Y.H."/>
            <person name="Piggott A.M."/>
        </authorList>
    </citation>
    <scope>NUCLEOTIDE SEQUENCE</scope>
    <source>
        <strain evidence="8">MST-FP2251</strain>
    </source>
</reference>
<comment type="similarity">
    <text evidence="5">Belongs to the Nibrin family.</text>
</comment>
<dbReference type="PROSITE" id="PS50006">
    <property type="entry name" value="FHA_DOMAIN"/>
    <property type="match status" value="1"/>
</dbReference>
<name>A0AAD4CZ54_ASPNN</name>
<dbReference type="Gene3D" id="3.40.50.10980">
    <property type="entry name" value="Nibrin, BRCT2 domain"/>
    <property type="match status" value="1"/>
</dbReference>
<organism evidence="8 9">
    <name type="scientific">Aspergillus nanangensis</name>
    <dbReference type="NCBI Taxonomy" id="2582783"/>
    <lineage>
        <taxon>Eukaryota</taxon>
        <taxon>Fungi</taxon>
        <taxon>Dikarya</taxon>
        <taxon>Ascomycota</taxon>
        <taxon>Pezizomycotina</taxon>
        <taxon>Eurotiomycetes</taxon>
        <taxon>Eurotiomycetidae</taxon>
        <taxon>Eurotiales</taxon>
        <taxon>Aspergillaceae</taxon>
        <taxon>Aspergillus</taxon>
        <taxon>Aspergillus subgen. Circumdati</taxon>
    </lineage>
</organism>
<keyword evidence="9" id="KW-1185">Reference proteome</keyword>
<gene>
    <name evidence="8" type="ORF">FE257_000109</name>
</gene>
<feature type="compositionally biased region" description="Basic and acidic residues" evidence="6">
    <location>
        <begin position="497"/>
        <end position="541"/>
    </location>
</feature>
<feature type="region of interest" description="Disordered" evidence="6">
    <location>
        <begin position="615"/>
        <end position="689"/>
    </location>
</feature>
<evidence type="ECO:0000256" key="6">
    <source>
        <dbReference type="SAM" id="MobiDB-lite"/>
    </source>
</evidence>
<dbReference type="PANTHER" id="PTHR12162:SF0">
    <property type="entry name" value="NIBRIN"/>
    <property type="match status" value="1"/>
</dbReference>
<dbReference type="InterPro" id="IPR008984">
    <property type="entry name" value="SMAD_FHA_dom_sf"/>
</dbReference>
<evidence type="ECO:0000259" key="7">
    <source>
        <dbReference type="PROSITE" id="PS50006"/>
    </source>
</evidence>
<dbReference type="EMBL" id="VCAU01000001">
    <property type="protein sequence ID" value="KAF9895207.1"/>
    <property type="molecule type" value="Genomic_DNA"/>
</dbReference>
<dbReference type="SMART" id="SM00240">
    <property type="entry name" value="FHA"/>
    <property type="match status" value="1"/>
</dbReference>
<protein>
    <recommendedName>
        <fullName evidence="7">FHA domain-containing protein</fullName>
    </recommendedName>
</protein>
<keyword evidence="4" id="KW-0539">Nucleus</keyword>
<comment type="subcellular location">
    <subcellularLocation>
        <location evidence="1">Nucleus</location>
    </subcellularLocation>
</comment>
<evidence type="ECO:0000256" key="2">
    <source>
        <dbReference type="ARBA" id="ARBA00022763"/>
    </source>
</evidence>
<keyword evidence="3" id="KW-0234">DNA repair</keyword>
<sequence>MWILDSDGDFLGGKRLWLRPGKKYLFGRTRQNGVQHAIDHNSISRRHMVIEVSSVKPGDGLHIDAKSGLIVSDQGSKCGTIVDGQLLKGDSATLTEKENTIRLGKYKSTLRIKWEPTVLTFSFSSKELKAKDPLANVRSRLEDLDIKTIVPYIVGKTTHVVQNKRNTAKGLQALVNGQYIVQDSYLEALVYAATPSDLENLESLSPLEADFNAAWPDPREYLPPPGKEAVHRPADSFAPNPERINIFDGYTFVFGDAAQYDNLQDPISNGHGKALLYQIENGVTRSDELVQFMIDSAGKNGLGSQRDGPGGVVYVRYRAKGHLEDWSIELSNEVARATDQRVIEQSEFLDAILACDASPLCRPLPDARGSREPSESLPPSSADAEAGANSQPSEESQPRAKGKARVRSFVSKMKTFDDGFDIKAIPAFEPEAEEDSMGPPLVMDVDATEQPQPRSSLPEAEDEEEDIVSSLLPGAAAMKRRRAETASRDVDNTTSRKTKEERPAKRPKLDVLDAARKRRDAEEDAARQRRQAEEAELHSSLRDIDVEKLKDLAIVEEMEVKPRGHDGNVDGRWDERWNGRKNFKKFRRRDDGTRPRSRIQTVIVPLEEMTRKDLGVGNHHWVSSRPAEGDLNQRARAPGRGQPESQSRPETPSPSESGTPPVRSQKRMREEGNSDSEAEETRFRFRRRR</sequence>
<reference evidence="8" key="2">
    <citation type="submission" date="2020-02" db="EMBL/GenBank/DDBJ databases">
        <authorList>
            <person name="Gilchrist C.L.M."/>
            <person name="Chooi Y.-H."/>
        </authorList>
    </citation>
    <scope>NUCLEOTIDE SEQUENCE</scope>
    <source>
        <strain evidence="8">MST-FP2251</strain>
    </source>
</reference>
<dbReference type="InterPro" id="IPR000253">
    <property type="entry name" value="FHA_dom"/>
</dbReference>
<dbReference type="InterPro" id="IPR040227">
    <property type="entry name" value="Nibrin-rel"/>
</dbReference>
<feature type="region of interest" description="Disordered" evidence="6">
    <location>
        <begin position="364"/>
        <end position="406"/>
    </location>
</feature>
<dbReference type="GO" id="GO:0030870">
    <property type="term" value="C:Mre11 complex"/>
    <property type="evidence" value="ECO:0007669"/>
    <property type="project" value="InterPro"/>
</dbReference>
<dbReference type="Pfam" id="PF16508">
    <property type="entry name" value="NIBRIN_BRCT_II"/>
    <property type="match status" value="1"/>
</dbReference>
<evidence type="ECO:0000256" key="5">
    <source>
        <dbReference type="ARBA" id="ARBA00044757"/>
    </source>
</evidence>
<dbReference type="Gene3D" id="2.60.200.20">
    <property type="match status" value="1"/>
</dbReference>
<dbReference type="Proteomes" id="UP001194746">
    <property type="component" value="Unassembled WGS sequence"/>
</dbReference>
<dbReference type="GO" id="GO:0003684">
    <property type="term" value="F:damaged DNA binding"/>
    <property type="evidence" value="ECO:0007669"/>
    <property type="project" value="TreeGrafter"/>
</dbReference>
<evidence type="ECO:0000256" key="4">
    <source>
        <dbReference type="ARBA" id="ARBA00023242"/>
    </source>
</evidence>
<dbReference type="GO" id="GO:0007095">
    <property type="term" value="P:mitotic G2 DNA damage checkpoint signaling"/>
    <property type="evidence" value="ECO:0007669"/>
    <property type="project" value="InterPro"/>
</dbReference>
<feature type="domain" description="FHA" evidence="7">
    <location>
        <begin position="24"/>
        <end position="87"/>
    </location>
</feature>
<keyword evidence="2" id="KW-0227">DNA damage</keyword>
<evidence type="ECO:0000313" key="9">
    <source>
        <dbReference type="Proteomes" id="UP001194746"/>
    </source>
</evidence>
<feature type="region of interest" description="Disordered" evidence="6">
    <location>
        <begin position="430"/>
        <end position="541"/>
    </location>
</feature>
<dbReference type="InterPro" id="IPR043014">
    <property type="entry name" value="Nibrin_BRCT2_sf"/>
</dbReference>
<dbReference type="GO" id="GO:0000724">
    <property type="term" value="P:double-strand break repair via homologous recombination"/>
    <property type="evidence" value="ECO:0007669"/>
    <property type="project" value="TreeGrafter"/>
</dbReference>
<dbReference type="PANTHER" id="PTHR12162">
    <property type="entry name" value="NIBRIN-RELATED"/>
    <property type="match status" value="1"/>
</dbReference>
<evidence type="ECO:0000256" key="3">
    <source>
        <dbReference type="ARBA" id="ARBA00023204"/>
    </source>
</evidence>
<dbReference type="FunFam" id="2.60.200.20:FF:000082">
    <property type="entry name" value="DNA damage response protein RcaA"/>
    <property type="match status" value="1"/>
</dbReference>
<dbReference type="InterPro" id="IPR032429">
    <property type="entry name" value="Nibrin_BRCT2"/>
</dbReference>
<accession>A0AAD4CZ54</accession>
<evidence type="ECO:0000313" key="8">
    <source>
        <dbReference type="EMBL" id="KAF9895207.1"/>
    </source>
</evidence>
<comment type="caution">
    <text evidence="8">The sequence shown here is derived from an EMBL/GenBank/DDBJ whole genome shotgun (WGS) entry which is preliminary data.</text>
</comment>
<evidence type="ECO:0000256" key="1">
    <source>
        <dbReference type="ARBA" id="ARBA00004123"/>
    </source>
</evidence>
<dbReference type="AlphaFoldDB" id="A0AAD4CZ54"/>
<dbReference type="Pfam" id="PF00498">
    <property type="entry name" value="FHA"/>
    <property type="match status" value="1"/>
</dbReference>